<dbReference type="AlphaFoldDB" id="A0A0K8RCV4"/>
<sequence length="102" mass="11044">MLFSLEPLSKIECTCMHSTPEPHSLDPNERVVELVVNGFYALHGQLLAQHTLVERQCEATVDELPVEEGLLQCTLPVVTSESGNGLHGPLGSVLPSSPSWVP</sequence>
<accession>A0A0K8RCV4</accession>
<feature type="compositionally biased region" description="Low complexity" evidence="1">
    <location>
        <begin position="87"/>
        <end position="102"/>
    </location>
</feature>
<organism evidence="2">
    <name type="scientific">Ixodes ricinus</name>
    <name type="common">Common tick</name>
    <name type="synonym">Acarus ricinus</name>
    <dbReference type="NCBI Taxonomy" id="34613"/>
    <lineage>
        <taxon>Eukaryota</taxon>
        <taxon>Metazoa</taxon>
        <taxon>Ecdysozoa</taxon>
        <taxon>Arthropoda</taxon>
        <taxon>Chelicerata</taxon>
        <taxon>Arachnida</taxon>
        <taxon>Acari</taxon>
        <taxon>Parasitiformes</taxon>
        <taxon>Ixodida</taxon>
        <taxon>Ixodoidea</taxon>
        <taxon>Ixodidae</taxon>
        <taxon>Ixodinae</taxon>
        <taxon>Ixodes</taxon>
    </lineage>
</organism>
<name>A0A0K8RCV4_IXORI</name>
<dbReference type="EMBL" id="GADI01004833">
    <property type="protein sequence ID" value="JAA68975.1"/>
    <property type="molecule type" value="mRNA"/>
</dbReference>
<protein>
    <submittedName>
        <fullName evidence="2">Putative suppressor of deltex</fullName>
    </submittedName>
</protein>
<feature type="region of interest" description="Disordered" evidence="1">
    <location>
        <begin position="82"/>
        <end position="102"/>
    </location>
</feature>
<reference evidence="2" key="1">
    <citation type="submission" date="2012-12" db="EMBL/GenBank/DDBJ databases">
        <title>Identification and characterization of a phenylalanine ammonia-lyase gene family in Isatis indigotica Fort.</title>
        <authorList>
            <person name="Liu Q."/>
            <person name="Chen J."/>
            <person name="Zhou X."/>
            <person name="Di P."/>
            <person name="Xiao Y."/>
            <person name="Xuan H."/>
            <person name="Zhang L."/>
            <person name="Chen W."/>
        </authorList>
    </citation>
    <scope>NUCLEOTIDE SEQUENCE</scope>
    <source>
        <tissue evidence="2">Salivary gland</tissue>
    </source>
</reference>
<evidence type="ECO:0000256" key="1">
    <source>
        <dbReference type="SAM" id="MobiDB-lite"/>
    </source>
</evidence>
<evidence type="ECO:0000313" key="2">
    <source>
        <dbReference type="EMBL" id="JAA68975.1"/>
    </source>
</evidence>
<proteinExistence type="evidence at transcript level"/>